<dbReference type="Proteomes" id="UP001190700">
    <property type="component" value="Unassembled WGS sequence"/>
</dbReference>
<evidence type="ECO:0000256" key="1">
    <source>
        <dbReference type="SAM" id="SignalP"/>
    </source>
</evidence>
<dbReference type="AlphaFoldDB" id="A0AAE0F372"/>
<protein>
    <recommendedName>
        <fullName evidence="4">Secreted protein</fullName>
    </recommendedName>
</protein>
<dbReference type="EMBL" id="LGRX02027121">
    <property type="protein sequence ID" value="KAK3249804.1"/>
    <property type="molecule type" value="Genomic_DNA"/>
</dbReference>
<reference evidence="2 3" key="1">
    <citation type="journal article" date="2015" name="Genome Biol. Evol.">
        <title>Comparative Genomics of a Bacterivorous Green Alga Reveals Evolutionary Causalities and Consequences of Phago-Mixotrophic Mode of Nutrition.</title>
        <authorList>
            <person name="Burns J.A."/>
            <person name="Paasch A."/>
            <person name="Narechania A."/>
            <person name="Kim E."/>
        </authorList>
    </citation>
    <scope>NUCLEOTIDE SEQUENCE [LARGE SCALE GENOMIC DNA]</scope>
    <source>
        <strain evidence="2 3">PLY_AMNH</strain>
    </source>
</reference>
<sequence length="100" mass="10897">MYVIVFLASILECTGETSERSCYHVSDPGSTWSQGTCKEAQGSSCDLYKDWYQPGTCDAQGFPYKCIGNYQIPFWLKSEDCKACTTLAPESPPCAAAATS</sequence>
<name>A0AAE0F372_9CHLO</name>
<evidence type="ECO:0000313" key="2">
    <source>
        <dbReference type="EMBL" id="KAK3249804.1"/>
    </source>
</evidence>
<organism evidence="2 3">
    <name type="scientific">Cymbomonas tetramitiformis</name>
    <dbReference type="NCBI Taxonomy" id="36881"/>
    <lineage>
        <taxon>Eukaryota</taxon>
        <taxon>Viridiplantae</taxon>
        <taxon>Chlorophyta</taxon>
        <taxon>Pyramimonadophyceae</taxon>
        <taxon>Pyramimonadales</taxon>
        <taxon>Pyramimonadaceae</taxon>
        <taxon>Cymbomonas</taxon>
    </lineage>
</organism>
<feature type="signal peptide" evidence="1">
    <location>
        <begin position="1"/>
        <end position="15"/>
    </location>
</feature>
<keyword evidence="1" id="KW-0732">Signal</keyword>
<evidence type="ECO:0000313" key="3">
    <source>
        <dbReference type="Proteomes" id="UP001190700"/>
    </source>
</evidence>
<gene>
    <name evidence="2" type="ORF">CYMTET_40785</name>
</gene>
<comment type="caution">
    <text evidence="2">The sequence shown here is derived from an EMBL/GenBank/DDBJ whole genome shotgun (WGS) entry which is preliminary data.</text>
</comment>
<accession>A0AAE0F372</accession>
<evidence type="ECO:0008006" key="4">
    <source>
        <dbReference type="Google" id="ProtNLM"/>
    </source>
</evidence>
<keyword evidence="3" id="KW-1185">Reference proteome</keyword>
<proteinExistence type="predicted"/>
<feature type="chain" id="PRO_5042214207" description="Secreted protein" evidence="1">
    <location>
        <begin position="16"/>
        <end position="100"/>
    </location>
</feature>